<dbReference type="Pfam" id="PF05199">
    <property type="entry name" value="GMC_oxred_C"/>
    <property type="match status" value="1"/>
</dbReference>
<dbReference type="Gene3D" id="3.30.560.10">
    <property type="entry name" value="Glucose Oxidase, domain 3"/>
    <property type="match status" value="1"/>
</dbReference>
<evidence type="ECO:0000259" key="7">
    <source>
        <dbReference type="PROSITE" id="PS00623"/>
    </source>
</evidence>
<dbReference type="GO" id="GO:0016614">
    <property type="term" value="F:oxidoreductase activity, acting on CH-OH group of donors"/>
    <property type="evidence" value="ECO:0007669"/>
    <property type="project" value="InterPro"/>
</dbReference>
<protein>
    <recommendedName>
        <fullName evidence="7 8">Glucose-methanol-choline oxidoreductase N-terminal domain-containing protein</fullName>
    </recommendedName>
</protein>
<accession>A0AB34KKA3</accession>
<evidence type="ECO:0000313" key="9">
    <source>
        <dbReference type="EMBL" id="KAL1585548.1"/>
    </source>
</evidence>
<feature type="active site" description="Proton donor" evidence="3">
    <location>
        <position position="598"/>
    </location>
</feature>
<dbReference type="PROSITE" id="PS00624">
    <property type="entry name" value="GMC_OXRED_2"/>
    <property type="match status" value="1"/>
</dbReference>
<feature type="binding site" evidence="4">
    <location>
        <begin position="597"/>
        <end position="598"/>
    </location>
    <ligand>
        <name>FAD</name>
        <dbReference type="ChEBI" id="CHEBI:57692"/>
    </ligand>
</feature>
<dbReference type="Proteomes" id="UP000803884">
    <property type="component" value="Unassembled WGS sequence"/>
</dbReference>
<evidence type="ECO:0000259" key="8">
    <source>
        <dbReference type="PROSITE" id="PS00624"/>
    </source>
</evidence>
<evidence type="ECO:0000313" key="10">
    <source>
        <dbReference type="Proteomes" id="UP000803884"/>
    </source>
</evidence>
<comment type="caution">
    <text evidence="9">The sequence shown here is derived from an EMBL/GenBank/DDBJ whole genome shotgun (WGS) entry which is preliminary data.</text>
</comment>
<dbReference type="GO" id="GO:0044550">
    <property type="term" value="P:secondary metabolite biosynthetic process"/>
    <property type="evidence" value="ECO:0007669"/>
    <property type="project" value="TreeGrafter"/>
</dbReference>
<dbReference type="AlphaFoldDB" id="A0AB34KKA3"/>
<dbReference type="SUPFAM" id="SSF54373">
    <property type="entry name" value="FAD-linked reductases, C-terminal domain"/>
    <property type="match status" value="1"/>
</dbReference>
<dbReference type="InterPro" id="IPR007867">
    <property type="entry name" value="GMC_OxRtase_C"/>
</dbReference>
<keyword evidence="10" id="KW-1185">Reference proteome</keyword>
<dbReference type="GeneID" id="96007065"/>
<dbReference type="Pfam" id="PF00732">
    <property type="entry name" value="GMC_oxred_N"/>
    <property type="match status" value="1"/>
</dbReference>
<evidence type="ECO:0000256" key="1">
    <source>
        <dbReference type="ARBA" id="ARBA00010790"/>
    </source>
</evidence>
<proteinExistence type="inferred from homology"/>
<comment type="similarity">
    <text evidence="1 5">Belongs to the GMC oxidoreductase family.</text>
</comment>
<sequence length="673" mass="72334">MKGFRSAATWSAVLLAQATLARAGLLDLLSSIGVAAPITHPLLETVESELQGEGLIDGTLGALEGLLGGEQTFDYVVVGGGTAGAAIGTRLAEAGHSVAIIEAGGYYEIEKPVFGTTPAGSYLGIGASILDTVPTTDWAFLTEPQEFLNDRKFHYARGKCLGGSSALNFMVYHRGTTESYQKWADTVDDESYTLENLKPYFNKAVTFTPPGERSKSNVTTNYDPSAFSSSGGGPVQVGYSQWVTAFGTYLTKAFRSLGLKETTGFDSGDLLGYHYSQSTLRTSDQTRSSSVAYIHAANGSTTTSKNLKVFTQTQARKVLFDTSSGRPKATGVEVAGLLDLIKYKIHARHEVILSAGTFQSPQLLMLSGIGPSDTLEEFDIPQIVNAPGVGQNMWDHVLFGPSYSVKFPTVGSVIVRPLELAAALLQYITSASGPLTYIADVLGWEKLSALPEYRANLSSSALDSLSQFPADWPELEHIGADAYAGTWRFPVLQQPLDGKHYVTLLGALVAPLSRGNVTLKSSNPLVPPAINPNWLSHPTDRELVIAGYRRQREIFRTQAISSQLEEIHPGGEAYPGLEVESDEEILAAVRESLMTVWHAASTCRMGKSVVGEDGVPERVDEMDVVDSRARVFGVDGLRVVDASAFPFLPPGHPQSTIYALAEKIAEDVVKGRD</sequence>
<dbReference type="InterPro" id="IPR036188">
    <property type="entry name" value="FAD/NAD-bd_sf"/>
</dbReference>
<feature type="chain" id="PRO_5044274136" description="Glucose-methanol-choline oxidoreductase N-terminal domain-containing protein" evidence="6">
    <location>
        <begin position="24"/>
        <end position="673"/>
    </location>
</feature>
<feature type="binding site" evidence="4">
    <location>
        <begin position="653"/>
        <end position="654"/>
    </location>
    <ligand>
        <name>FAD</name>
        <dbReference type="ChEBI" id="CHEBI:57692"/>
    </ligand>
</feature>
<feature type="domain" description="Glucose-methanol-choline oxidoreductase N-terminal" evidence="7">
    <location>
        <begin position="158"/>
        <end position="181"/>
    </location>
</feature>
<keyword evidence="5" id="KW-0285">Flavoprotein</keyword>
<dbReference type="InterPro" id="IPR012132">
    <property type="entry name" value="GMC_OxRdtase"/>
</dbReference>
<keyword evidence="6" id="KW-0732">Signal</keyword>
<name>A0AB34KKA3_9PEZI</name>
<gene>
    <name evidence="9" type="ORF">WHR41_05622</name>
</gene>
<evidence type="ECO:0000256" key="6">
    <source>
        <dbReference type="SAM" id="SignalP"/>
    </source>
</evidence>
<dbReference type="GO" id="GO:0050660">
    <property type="term" value="F:flavin adenine dinucleotide binding"/>
    <property type="evidence" value="ECO:0007669"/>
    <property type="project" value="InterPro"/>
</dbReference>
<dbReference type="InterPro" id="IPR000172">
    <property type="entry name" value="GMC_OxRdtase_N"/>
</dbReference>
<feature type="domain" description="Glucose-methanol-choline oxidoreductase N-terminal" evidence="8">
    <location>
        <begin position="356"/>
        <end position="370"/>
    </location>
</feature>
<dbReference type="SUPFAM" id="SSF51905">
    <property type="entry name" value="FAD/NAD(P)-binding domain"/>
    <property type="match status" value="1"/>
</dbReference>
<feature type="active site" description="Proton acceptor" evidence="3">
    <location>
        <position position="652"/>
    </location>
</feature>
<evidence type="ECO:0000256" key="4">
    <source>
        <dbReference type="PIRSR" id="PIRSR000137-2"/>
    </source>
</evidence>
<dbReference type="PROSITE" id="PS00623">
    <property type="entry name" value="GMC_OXRED_1"/>
    <property type="match status" value="1"/>
</dbReference>
<reference evidence="9 10" key="1">
    <citation type="journal article" date="2020" name="Microbiol. Resour. Announc.">
        <title>Draft Genome Sequence of a Cladosporium Species Isolated from the Mesophotic Ascidian Didemnum maculosum.</title>
        <authorList>
            <person name="Gioti A."/>
            <person name="Siaperas R."/>
            <person name="Nikolaivits E."/>
            <person name="Le Goff G."/>
            <person name="Ouazzani J."/>
            <person name="Kotoulas G."/>
            <person name="Topakas E."/>
        </authorList>
    </citation>
    <scope>NUCLEOTIDE SEQUENCE [LARGE SCALE GENOMIC DNA]</scope>
    <source>
        <strain evidence="9 10">TM138-S3</strain>
    </source>
</reference>
<dbReference type="EMBL" id="JAAQHG020000019">
    <property type="protein sequence ID" value="KAL1585548.1"/>
    <property type="molecule type" value="Genomic_DNA"/>
</dbReference>
<feature type="signal peptide" evidence="6">
    <location>
        <begin position="1"/>
        <end position="23"/>
    </location>
</feature>
<comment type="cofactor">
    <cofactor evidence="4">
        <name>FAD</name>
        <dbReference type="ChEBI" id="CHEBI:57692"/>
    </cofactor>
</comment>
<dbReference type="PIRSF" id="PIRSF000137">
    <property type="entry name" value="Alcohol_oxidase"/>
    <property type="match status" value="1"/>
</dbReference>
<keyword evidence="4 5" id="KW-0274">FAD</keyword>
<dbReference type="RefSeq" id="XP_069228654.1">
    <property type="nucleotide sequence ID" value="XM_069374227.1"/>
</dbReference>
<keyword evidence="2" id="KW-0325">Glycoprotein</keyword>
<evidence type="ECO:0000256" key="3">
    <source>
        <dbReference type="PIRSR" id="PIRSR000137-1"/>
    </source>
</evidence>
<dbReference type="PANTHER" id="PTHR11552">
    <property type="entry name" value="GLUCOSE-METHANOL-CHOLINE GMC OXIDOREDUCTASE"/>
    <property type="match status" value="1"/>
</dbReference>
<evidence type="ECO:0000256" key="5">
    <source>
        <dbReference type="RuleBase" id="RU003968"/>
    </source>
</evidence>
<dbReference type="Gene3D" id="3.50.50.60">
    <property type="entry name" value="FAD/NAD(P)-binding domain"/>
    <property type="match status" value="1"/>
</dbReference>
<dbReference type="PANTHER" id="PTHR11552:SF138">
    <property type="entry name" value="DEHYDROGENASE PKFF-RELATED"/>
    <property type="match status" value="1"/>
</dbReference>
<feature type="binding site" evidence="4">
    <location>
        <begin position="168"/>
        <end position="171"/>
    </location>
    <ligand>
        <name>FAD</name>
        <dbReference type="ChEBI" id="CHEBI:57692"/>
    </ligand>
</feature>
<evidence type="ECO:0000256" key="2">
    <source>
        <dbReference type="ARBA" id="ARBA00023180"/>
    </source>
</evidence>
<organism evidence="9 10">
    <name type="scientific">Cladosporium halotolerans</name>
    <dbReference type="NCBI Taxonomy" id="1052096"/>
    <lineage>
        <taxon>Eukaryota</taxon>
        <taxon>Fungi</taxon>
        <taxon>Dikarya</taxon>
        <taxon>Ascomycota</taxon>
        <taxon>Pezizomycotina</taxon>
        <taxon>Dothideomycetes</taxon>
        <taxon>Dothideomycetidae</taxon>
        <taxon>Cladosporiales</taxon>
        <taxon>Cladosporiaceae</taxon>
        <taxon>Cladosporium</taxon>
    </lineage>
</organism>